<dbReference type="KEGG" id="sted:SPTER_16700"/>
<dbReference type="Proteomes" id="UP000320776">
    <property type="component" value="Chromosome"/>
</dbReference>
<accession>A0A517DSP1</accession>
<dbReference type="InterPro" id="IPR003607">
    <property type="entry name" value="HD/PDEase_dom"/>
</dbReference>
<dbReference type="NCBIfam" id="TIGR00277">
    <property type="entry name" value="HDIG"/>
    <property type="match status" value="1"/>
</dbReference>
<reference evidence="2 3" key="1">
    <citation type="submission" date="2019-02" db="EMBL/GenBank/DDBJ databases">
        <title>Closed genome of Sporomusa termitida DSM 4440.</title>
        <authorList>
            <person name="Poehlein A."/>
            <person name="Daniel R."/>
        </authorList>
    </citation>
    <scope>NUCLEOTIDE SEQUENCE [LARGE SCALE GENOMIC DNA]</scope>
    <source>
        <strain evidence="2 3">DSM 4440</strain>
    </source>
</reference>
<dbReference type="OrthoDB" id="1677843at2"/>
<dbReference type="InterPro" id="IPR037522">
    <property type="entry name" value="HD_GYP_dom"/>
</dbReference>
<dbReference type="Gene3D" id="1.10.3210.10">
    <property type="entry name" value="Hypothetical protein af1432"/>
    <property type="match status" value="1"/>
</dbReference>
<gene>
    <name evidence="2" type="ORF">SPTER_16700</name>
</gene>
<dbReference type="SUPFAM" id="SSF109604">
    <property type="entry name" value="HD-domain/PDEase-like"/>
    <property type="match status" value="1"/>
</dbReference>
<dbReference type="Pfam" id="PF13487">
    <property type="entry name" value="HD_5"/>
    <property type="match status" value="1"/>
</dbReference>
<evidence type="ECO:0000313" key="2">
    <source>
        <dbReference type="EMBL" id="QDR80347.1"/>
    </source>
</evidence>
<feature type="domain" description="HD-GYP" evidence="1">
    <location>
        <begin position="120"/>
        <end position="316"/>
    </location>
</feature>
<keyword evidence="3" id="KW-1185">Reference proteome</keyword>
<proteinExistence type="predicted"/>
<evidence type="ECO:0000259" key="1">
    <source>
        <dbReference type="PROSITE" id="PS51832"/>
    </source>
</evidence>
<dbReference type="CDD" id="cd00077">
    <property type="entry name" value="HDc"/>
    <property type="match status" value="1"/>
</dbReference>
<dbReference type="SMART" id="SM00471">
    <property type="entry name" value="HDc"/>
    <property type="match status" value="1"/>
</dbReference>
<dbReference type="InterPro" id="IPR006675">
    <property type="entry name" value="HDIG_dom"/>
</dbReference>
<name>A0A517DSP1_9FIRM</name>
<sequence>MRVNSKYRIKPYPISAVVAGMELGRLVLTHDDKVMLSEGTILSESMIAGLKFWDISTVFIKECSPAMGIDLSIPETVLQKKFYADYDHTVNLLKNSFAKLRFFTEVPLATLCELVNNSIDPLINATGVINHMHMVRRQDDYTFHHSVNVAVICGVLGKWLGYAGQELQDLVLAGLLHDVGKTQIPLEILNKPGKLTPEEMEIMHLHTIRGYQLLRNTPNAPQGVIYGVLQHHERFDGSGYPLTVSGDKIHKFARIIAIADIYDAMTSDRVYHRKISPFAVVEVIVDEMFNKLDPAIGTVFLNNVRDYFVGNIVELSDGRQAEVIYLGQFMASRPVVVTEDQEYIDLERNKSLSIVNVIRA</sequence>
<dbReference type="AlphaFoldDB" id="A0A517DSP1"/>
<protein>
    <submittedName>
        <fullName evidence="2">HD domain protein</fullName>
    </submittedName>
</protein>
<dbReference type="PROSITE" id="PS51832">
    <property type="entry name" value="HD_GYP"/>
    <property type="match status" value="1"/>
</dbReference>
<dbReference type="PANTHER" id="PTHR43155">
    <property type="entry name" value="CYCLIC DI-GMP PHOSPHODIESTERASE PA4108-RELATED"/>
    <property type="match status" value="1"/>
</dbReference>
<dbReference type="EMBL" id="CP036259">
    <property type="protein sequence ID" value="QDR80347.1"/>
    <property type="molecule type" value="Genomic_DNA"/>
</dbReference>
<dbReference type="PANTHER" id="PTHR43155:SF2">
    <property type="entry name" value="CYCLIC DI-GMP PHOSPHODIESTERASE PA4108"/>
    <property type="match status" value="1"/>
</dbReference>
<organism evidence="2 3">
    <name type="scientific">Sporomusa termitida</name>
    <dbReference type="NCBI Taxonomy" id="2377"/>
    <lineage>
        <taxon>Bacteria</taxon>
        <taxon>Bacillati</taxon>
        <taxon>Bacillota</taxon>
        <taxon>Negativicutes</taxon>
        <taxon>Selenomonadales</taxon>
        <taxon>Sporomusaceae</taxon>
        <taxon>Sporomusa</taxon>
    </lineage>
</organism>
<evidence type="ECO:0000313" key="3">
    <source>
        <dbReference type="Proteomes" id="UP000320776"/>
    </source>
</evidence>